<reference evidence="3" key="1">
    <citation type="submission" date="2013-06" db="EMBL/GenBank/DDBJ databases">
        <authorList>
            <person name="Zhao Q."/>
        </authorList>
    </citation>
    <scope>NUCLEOTIDE SEQUENCE</scope>
    <source>
        <strain evidence="3">cv. W1943</strain>
    </source>
</reference>
<accession>A0A0E0N437</accession>
<keyword evidence="3" id="KW-1185">Reference proteome</keyword>
<dbReference type="OMA" id="IRPARQC"/>
<sequence>MSPPALQSSQLFGLVYLLETPAACHLHYDEQVCRLSDLSCRPSPTGDWEATTSPALVSPSLLLCLTAARAAAGKATRPQGRRRRGFVLALRHGRGTCSGAAEPARSDLAVEQPAAGLSGVAAVSGGGGSGVKALAAAEETARSAPGSGRTAAGGEDSDGGKGGEGMASVRSSARRSGGRDGGGDEFTATAARATTAGRLRRVSSELDDGDKVWEDDEMAAGMEGQQRLLWWRRRWQGDGVGEVNLAATAADPAPEESSGRGDGGDEFAATAARATTMGSLRRKPARQGRVVK</sequence>
<dbReference type="Gramene" id="ORUFI01G38410.1">
    <property type="protein sequence ID" value="ORUFI01G38410.1"/>
    <property type="gene ID" value="ORUFI01G38410"/>
</dbReference>
<protein>
    <submittedName>
        <fullName evidence="2">Uncharacterized protein</fullName>
    </submittedName>
</protein>
<evidence type="ECO:0000313" key="2">
    <source>
        <dbReference type="EnsemblPlants" id="ORUFI01G38410.1"/>
    </source>
</evidence>
<dbReference type="Proteomes" id="UP000008022">
    <property type="component" value="Unassembled WGS sequence"/>
</dbReference>
<feature type="region of interest" description="Disordered" evidence="1">
    <location>
        <begin position="136"/>
        <end position="192"/>
    </location>
</feature>
<proteinExistence type="predicted"/>
<name>A0A0E0N437_ORYRU</name>
<dbReference type="EnsemblPlants" id="ORUFI01G38410.1">
    <property type="protein sequence ID" value="ORUFI01G38410.1"/>
    <property type="gene ID" value="ORUFI01G38410"/>
</dbReference>
<evidence type="ECO:0000256" key="1">
    <source>
        <dbReference type="SAM" id="MobiDB-lite"/>
    </source>
</evidence>
<dbReference type="AlphaFoldDB" id="A0A0E0N437"/>
<reference evidence="2" key="2">
    <citation type="submission" date="2015-06" db="UniProtKB">
        <authorList>
            <consortium name="EnsemblPlants"/>
        </authorList>
    </citation>
    <scope>IDENTIFICATION</scope>
</reference>
<organism evidence="2 3">
    <name type="scientific">Oryza rufipogon</name>
    <name type="common">Brownbeard rice</name>
    <name type="synonym">Asian wild rice</name>
    <dbReference type="NCBI Taxonomy" id="4529"/>
    <lineage>
        <taxon>Eukaryota</taxon>
        <taxon>Viridiplantae</taxon>
        <taxon>Streptophyta</taxon>
        <taxon>Embryophyta</taxon>
        <taxon>Tracheophyta</taxon>
        <taxon>Spermatophyta</taxon>
        <taxon>Magnoliopsida</taxon>
        <taxon>Liliopsida</taxon>
        <taxon>Poales</taxon>
        <taxon>Poaceae</taxon>
        <taxon>BOP clade</taxon>
        <taxon>Oryzoideae</taxon>
        <taxon>Oryzeae</taxon>
        <taxon>Oryzinae</taxon>
        <taxon>Oryza</taxon>
    </lineage>
</organism>
<dbReference type="HOGENOM" id="CLU_954388_0_0_1"/>
<evidence type="ECO:0000313" key="3">
    <source>
        <dbReference type="Proteomes" id="UP000008022"/>
    </source>
</evidence>
<feature type="region of interest" description="Disordered" evidence="1">
    <location>
        <begin position="247"/>
        <end position="292"/>
    </location>
</feature>
<feature type="compositionally biased region" description="Basic residues" evidence="1">
    <location>
        <begin position="280"/>
        <end position="292"/>
    </location>
</feature>